<dbReference type="SUPFAM" id="SSF52047">
    <property type="entry name" value="RNI-like"/>
    <property type="match status" value="1"/>
</dbReference>
<keyword evidence="1" id="KW-0677">Repeat</keyword>
<evidence type="ECO:0000256" key="2">
    <source>
        <dbReference type="ARBA" id="ARBA00022741"/>
    </source>
</evidence>
<dbReference type="Pfam" id="PF23559">
    <property type="entry name" value="WHD_DRP"/>
    <property type="match status" value="1"/>
</dbReference>
<name>A0ABR0N9Q5_GOSAR</name>
<keyword evidence="10" id="KW-1185">Reference proteome</keyword>
<gene>
    <name evidence="9" type="ORF">PVK06_041975</name>
</gene>
<evidence type="ECO:0000313" key="10">
    <source>
        <dbReference type="Proteomes" id="UP001358586"/>
    </source>
</evidence>
<keyword evidence="4" id="KW-0067">ATP-binding</keyword>
<dbReference type="Pfam" id="PF23598">
    <property type="entry name" value="LRR_14"/>
    <property type="match status" value="1"/>
</dbReference>
<keyword evidence="2" id="KW-0547">Nucleotide-binding</keyword>
<dbReference type="Proteomes" id="UP001358586">
    <property type="component" value="Chromosome 11"/>
</dbReference>
<organism evidence="9 10">
    <name type="scientific">Gossypium arboreum</name>
    <name type="common">Tree cotton</name>
    <name type="synonym">Gossypium nanking</name>
    <dbReference type="NCBI Taxonomy" id="29729"/>
    <lineage>
        <taxon>Eukaryota</taxon>
        <taxon>Viridiplantae</taxon>
        <taxon>Streptophyta</taxon>
        <taxon>Embryophyta</taxon>
        <taxon>Tracheophyta</taxon>
        <taxon>Spermatophyta</taxon>
        <taxon>Magnoliopsida</taxon>
        <taxon>eudicotyledons</taxon>
        <taxon>Gunneridae</taxon>
        <taxon>Pentapetalae</taxon>
        <taxon>rosids</taxon>
        <taxon>malvids</taxon>
        <taxon>Malvales</taxon>
        <taxon>Malvaceae</taxon>
        <taxon>Malvoideae</taxon>
        <taxon>Gossypium</taxon>
    </lineage>
</organism>
<feature type="domain" description="Disease resistance protein winged helix" evidence="7">
    <location>
        <begin position="433"/>
        <end position="504"/>
    </location>
</feature>
<dbReference type="InterPro" id="IPR002182">
    <property type="entry name" value="NB-ARC"/>
</dbReference>
<reference evidence="9 10" key="1">
    <citation type="submission" date="2023-03" db="EMBL/GenBank/DDBJ databases">
        <title>WGS of Gossypium arboreum.</title>
        <authorList>
            <person name="Yu D."/>
        </authorList>
    </citation>
    <scope>NUCLEOTIDE SEQUENCE [LARGE SCALE GENOMIC DNA]</scope>
    <source>
        <tissue evidence="9">Leaf</tissue>
    </source>
</reference>
<evidence type="ECO:0000259" key="6">
    <source>
        <dbReference type="Pfam" id="PF18052"/>
    </source>
</evidence>
<dbReference type="InterPro" id="IPR032675">
    <property type="entry name" value="LRR_dom_sf"/>
</dbReference>
<evidence type="ECO:0000313" key="9">
    <source>
        <dbReference type="EMBL" id="KAK5787321.1"/>
    </source>
</evidence>
<dbReference type="Gene3D" id="3.80.10.10">
    <property type="entry name" value="Ribonuclease Inhibitor"/>
    <property type="match status" value="4"/>
</dbReference>
<dbReference type="PANTHER" id="PTHR36766">
    <property type="entry name" value="PLANT BROAD-SPECTRUM MILDEW RESISTANCE PROTEIN RPW8"/>
    <property type="match status" value="1"/>
</dbReference>
<accession>A0ABR0N9Q5</accession>
<dbReference type="PRINTS" id="PR00364">
    <property type="entry name" value="DISEASERSIST"/>
</dbReference>
<feature type="domain" description="NB-ARC" evidence="5">
    <location>
        <begin position="188"/>
        <end position="347"/>
    </location>
</feature>
<proteinExistence type="predicted"/>
<keyword evidence="3" id="KW-0611">Plant defense</keyword>
<dbReference type="InterPro" id="IPR027417">
    <property type="entry name" value="P-loop_NTPase"/>
</dbReference>
<dbReference type="SUPFAM" id="SSF52058">
    <property type="entry name" value="L domain-like"/>
    <property type="match status" value="1"/>
</dbReference>
<dbReference type="Pfam" id="PF00931">
    <property type="entry name" value="NB-ARC"/>
    <property type="match status" value="1"/>
</dbReference>
<dbReference type="Gene3D" id="1.20.5.4130">
    <property type="match status" value="1"/>
</dbReference>
<comment type="caution">
    <text evidence="9">The sequence shown here is derived from an EMBL/GenBank/DDBJ whole genome shotgun (WGS) entry which is preliminary data.</text>
</comment>
<dbReference type="InterPro" id="IPR042197">
    <property type="entry name" value="Apaf_helical"/>
</dbReference>
<dbReference type="InterPro" id="IPR055414">
    <property type="entry name" value="LRR_R13L4/SHOC2-like"/>
</dbReference>
<dbReference type="Pfam" id="PF18052">
    <property type="entry name" value="Rx_N"/>
    <property type="match status" value="1"/>
</dbReference>
<dbReference type="InterPro" id="IPR036388">
    <property type="entry name" value="WH-like_DNA-bd_sf"/>
</dbReference>
<evidence type="ECO:0000256" key="4">
    <source>
        <dbReference type="ARBA" id="ARBA00022840"/>
    </source>
</evidence>
<evidence type="ECO:0000259" key="7">
    <source>
        <dbReference type="Pfam" id="PF23559"/>
    </source>
</evidence>
<dbReference type="Gene3D" id="1.10.10.10">
    <property type="entry name" value="Winged helix-like DNA-binding domain superfamily/Winged helix DNA-binding domain"/>
    <property type="match status" value="1"/>
</dbReference>
<evidence type="ECO:0000256" key="3">
    <source>
        <dbReference type="ARBA" id="ARBA00022821"/>
    </source>
</evidence>
<dbReference type="SUPFAM" id="SSF52540">
    <property type="entry name" value="P-loop containing nucleoside triphosphate hydrolases"/>
    <property type="match status" value="1"/>
</dbReference>
<dbReference type="Gene3D" id="1.10.8.430">
    <property type="entry name" value="Helical domain of apoptotic protease-activating factors"/>
    <property type="match status" value="1"/>
</dbReference>
<evidence type="ECO:0000259" key="5">
    <source>
        <dbReference type="Pfam" id="PF00931"/>
    </source>
</evidence>
<dbReference type="EMBL" id="JARKNE010000011">
    <property type="protein sequence ID" value="KAK5787321.1"/>
    <property type="molecule type" value="Genomic_DNA"/>
</dbReference>
<sequence>MAEAIAFDIATELITKLSSRALSQVRLCWNLKHDIDDLARTVRTIKDVLLDAEEKSVTDNLVKVWLEELKDVLYDAGDLLDDFSTEALRKDLMGGNKLTKEVRLFFSSSNQFAYGFKMGPKIKAIKARLASIESEANTFRFIPRDRPVETSFMTKKRQQTHSFEREDEIIGRDDDKAALLKLVLEFESEENVYIIPIVGFGGLGKTALAQLVYNHERVKNHFELTMFACVSDDFDVKVIVANIIKSVANKAPDQNLEMDQLQKQLRDKIDGKKYLLVLDDIWNEDPGRWSSLKKLLMGGAKGSRIIVTTRSLRVAEITNKCQSHVLKLKGLSDDDAWSLFKRIAFDQGYVDSTSSAFVEVGKQISERCGGVPLAIRTIAGTLSLKKTVNEWHSFKENELVKISQIEGDILPTLKLSYDHLPSHLKHCFAYCRLYPKDHEIDVQTLVQFWIAQGFVKQLNSSQSLEEIGFECFKDLVDRSFFQEVEGDLMEEMRCKMHDLMHDLVESVAGMESSIIDSNKIASDVGEKCRHISINPSLIPLFKGKKLRTLLRSPCIETLNLSEETWDFIIANYRYLRVLELNVLNFKTISPSIYKLKHLRYLDLSWNCDLKILPKSICKIQNLLALKLDGCFGLQELPKKIEKLVNLTHLACFHCDALTHTPRGIGKLTSLETLSAFVVDKDGSHGGADLSELRLLSNLRGGLRISNLGFVKNAKEKFKAANLKEKQHLRSLVLEWSSPFVCAGHDDKKSLEDLQPHPNLKELCIGGWRGDAKFPSWISLLTNLVEITINDGNFKRLPSFAQLPSLKGLKISNCTKLEYMDDNNPKGSQGEPQLFFPSLKHLTLLYCPNMKSWWRMTKPIDDDSKEDDTTVMGTSTVAFPCLSSLAILNCPLTSMPLYPSLDGCLQLGNTSSKPLKQTMKMNIISTTPSSSTSSLPLYKLKSFHVENIEGLDTHTLDECLQHLTGLKTLEIRACKEVDLERLQWEPLKNLSCMEIDNIPKLVSLPTWLRHLVQLKTLRILQCHGLRSLFPVFQHLTSLEDFLVWDCKELELSAAGIQIFQDHTSLRNLWLVNIPECRHLPEWLQHLTNLQELYLIDLPNLTSLPDEMRCLTNLEVLHIERVPQLEERCRKDIGADWHKIAHIPKIRLYNENLVRKNNLTYRVDLKSDDGTSVIPEGRVSGLGVPTSAIPKADLMSLLCLWFNLLSDALKNLSGLEILNIPKLVSLPRGLQHLTNLRVLRLTDLPNLTSLPDEMRCLTSLEYLQITEVPWLEERCREDSGADWHKIAHIPKIRLYNEVDGSYAIGRFLEAFKFTIFIDAGHSFSCLEFQPNLLLKVQTGKKEDTSEYLVVRFIVAFGRVVQVKIYYSTLHGAYEELDLFYG</sequence>
<dbReference type="InterPro" id="IPR041118">
    <property type="entry name" value="Rx_N"/>
</dbReference>
<evidence type="ECO:0000256" key="1">
    <source>
        <dbReference type="ARBA" id="ARBA00022737"/>
    </source>
</evidence>
<dbReference type="InterPro" id="IPR058922">
    <property type="entry name" value="WHD_DRP"/>
</dbReference>
<evidence type="ECO:0000259" key="8">
    <source>
        <dbReference type="Pfam" id="PF23598"/>
    </source>
</evidence>
<feature type="domain" description="Disease resistance R13L4/SHOC-2-like LRR" evidence="8">
    <location>
        <begin position="569"/>
        <end position="852"/>
    </location>
</feature>
<dbReference type="PANTHER" id="PTHR36766:SF40">
    <property type="entry name" value="DISEASE RESISTANCE PROTEIN RGA3"/>
    <property type="match status" value="1"/>
</dbReference>
<dbReference type="Gene3D" id="3.40.50.300">
    <property type="entry name" value="P-loop containing nucleotide triphosphate hydrolases"/>
    <property type="match status" value="1"/>
</dbReference>
<evidence type="ECO:0008006" key="11">
    <source>
        <dbReference type="Google" id="ProtNLM"/>
    </source>
</evidence>
<feature type="domain" description="Disease resistance N-terminal" evidence="6">
    <location>
        <begin position="12"/>
        <end position="96"/>
    </location>
</feature>
<protein>
    <recommendedName>
        <fullName evidence="11">Disease resistance protein RGA3</fullName>
    </recommendedName>
</protein>